<evidence type="ECO:0000256" key="7">
    <source>
        <dbReference type="HAMAP-Rule" id="MF_00682"/>
    </source>
</evidence>
<dbReference type="InterPro" id="IPR001623">
    <property type="entry name" value="DnaJ_domain"/>
</dbReference>
<dbReference type="NCBIfam" id="TIGR00714">
    <property type="entry name" value="hscB"/>
    <property type="match status" value="1"/>
</dbReference>
<dbReference type="HAMAP" id="MF_00682">
    <property type="entry name" value="HscB"/>
    <property type="match status" value="1"/>
</dbReference>
<dbReference type="PROSITE" id="PS50076">
    <property type="entry name" value="DNAJ_2"/>
    <property type="match status" value="1"/>
</dbReference>
<name>A0A2X4UCR1_9GAMM</name>
<dbReference type="Gene3D" id="1.10.287.110">
    <property type="entry name" value="DnaJ domain"/>
    <property type="match status" value="1"/>
</dbReference>
<dbReference type="GO" id="GO:1990230">
    <property type="term" value="C:iron-sulfur cluster transfer complex"/>
    <property type="evidence" value="ECO:0007669"/>
    <property type="project" value="TreeGrafter"/>
</dbReference>
<dbReference type="PANTHER" id="PTHR14021">
    <property type="entry name" value="IRON-SULFUR CLUSTER CO-CHAPERONE PROTEIN HSCB"/>
    <property type="match status" value="1"/>
</dbReference>
<dbReference type="SUPFAM" id="SSF46565">
    <property type="entry name" value="Chaperone J-domain"/>
    <property type="match status" value="1"/>
</dbReference>
<evidence type="ECO:0000259" key="8">
    <source>
        <dbReference type="PROSITE" id="PS50076"/>
    </source>
</evidence>
<dbReference type="InterPro" id="IPR036386">
    <property type="entry name" value="HscB_C_sf"/>
</dbReference>
<dbReference type="PANTHER" id="PTHR14021:SF15">
    <property type="entry name" value="IRON-SULFUR CLUSTER CO-CHAPERONE PROTEIN HSCB"/>
    <property type="match status" value="1"/>
</dbReference>
<reference evidence="9 10" key="1">
    <citation type="submission" date="2018-06" db="EMBL/GenBank/DDBJ databases">
        <authorList>
            <consortium name="Pathogen Informatics"/>
            <person name="Doyle S."/>
        </authorList>
    </citation>
    <scope>NUCLEOTIDE SEQUENCE [LARGE SCALE GENOMIC DNA]</scope>
    <source>
        <strain evidence="9 10">NCTC12151</strain>
    </source>
</reference>
<dbReference type="OrthoDB" id="287587at2"/>
<dbReference type="Pfam" id="PF07743">
    <property type="entry name" value="HSCB_C"/>
    <property type="match status" value="1"/>
</dbReference>
<evidence type="ECO:0000256" key="1">
    <source>
        <dbReference type="ARBA" id="ARBA00010476"/>
    </source>
</evidence>
<dbReference type="CDD" id="cd06257">
    <property type="entry name" value="DnaJ"/>
    <property type="match status" value="1"/>
</dbReference>
<dbReference type="KEGG" id="lri:NCTC12151_00868"/>
<dbReference type="SUPFAM" id="SSF47144">
    <property type="entry name" value="HSC20 (HSCB), C-terminal oligomerisation domain"/>
    <property type="match status" value="1"/>
</dbReference>
<dbReference type="EMBL" id="LS483470">
    <property type="protein sequence ID" value="SQI36651.1"/>
    <property type="molecule type" value="Genomic_DNA"/>
</dbReference>
<dbReference type="GO" id="GO:0051259">
    <property type="term" value="P:protein complex oligomerization"/>
    <property type="evidence" value="ECO:0007669"/>
    <property type="project" value="InterPro"/>
</dbReference>
<evidence type="ECO:0000256" key="3">
    <source>
        <dbReference type="ARBA" id="ARBA00023186"/>
    </source>
</evidence>
<organism evidence="9 10">
    <name type="scientific">Leminorella richardii</name>
    <dbReference type="NCBI Taxonomy" id="158841"/>
    <lineage>
        <taxon>Bacteria</taxon>
        <taxon>Pseudomonadati</taxon>
        <taxon>Pseudomonadota</taxon>
        <taxon>Gammaproteobacteria</taxon>
        <taxon>Enterobacterales</taxon>
        <taxon>Budviciaceae</taxon>
        <taxon>Leminorella</taxon>
    </lineage>
</organism>
<evidence type="ECO:0000256" key="4">
    <source>
        <dbReference type="ARBA" id="ARBA00025596"/>
    </source>
</evidence>
<accession>A0A2X4UCR1</accession>
<comment type="subunit">
    <text evidence="5 7">Interacts with HscA and stimulates its ATPase activity. Interacts with IscU.</text>
</comment>
<gene>
    <name evidence="7 9" type="primary">hscB</name>
    <name evidence="9" type="ORF">NCTC12151_00868</name>
</gene>
<keyword evidence="10" id="KW-1185">Reference proteome</keyword>
<dbReference type="InterPro" id="IPR036869">
    <property type="entry name" value="J_dom_sf"/>
</dbReference>
<proteinExistence type="inferred from homology"/>
<dbReference type="GO" id="GO:0044571">
    <property type="term" value="P:[2Fe-2S] cluster assembly"/>
    <property type="evidence" value="ECO:0007669"/>
    <property type="project" value="InterPro"/>
</dbReference>
<dbReference type="SMART" id="SM00271">
    <property type="entry name" value="DnaJ"/>
    <property type="match status" value="1"/>
</dbReference>
<dbReference type="Gene3D" id="1.20.1280.20">
    <property type="entry name" value="HscB, C-terminal domain"/>
    <property type="match status" value="1"/>
</dbReference>
<dbReference type="GO" id="GO:0006457">
    <property type="term" value="P:protein folding"/>
    <property type="evidence" value="ECO:0007669"/>
    <property type="project" value="UniProtKB-UniRule"/>
</dbReference>
<evidence type="ECO:0000256" key="2">
    <source>
        <dbReference type="ARBA" id="ARBA00017570"/>
    </source>
</evidence>
<dbReference type="GO" id="GO:0001671">
    <property type="term" value="F:ATPase activator activity"/>
    <property type="evidence" value="ECO:0007669"/>
    <property type="project" value="InterPro"/>
</dbReference>
<feature type="domain" description="J" evidence="8">
    <location>
        <begin position="2"/>
        <end position="74"/>
    </location>
</feature>
<dbReference type="Proteomes" id="UP000249005">
    <property type="component" value="Chromosome 1"/>
</dbReference>
<dbReference type="RefSeq" id="WP_111739457.1">
    <property type="nucleotide sequence ID" value="NZ_LR698987.1"/>
</dbReference>
<keyword evidence="3 7" id="KW-0143">Chaperone</keyword>
<protein>
    <recommendedName>
        <fullName evidence="2 7">Co-chaperone protein HscB</fullName>
    </recommendedName>
    <alternativeName>
        <fullName evidence="6 7">Hsc20</fullName>
    </alternativeName>
</protein>
<evidence type="ECO:0000256" key="5">
    <source>
        <dbReference type="ARBA" id="ARBA00025986"/>
    </source>
</evidence>
<dbReference type="Pfam" id="PF00226">
    <property type="entry name" value="DnaJ"/>
    <property type="match status" value="1"/>
</dbReference>
<dbReference type="GO" id="GO:0051087">
    <property type="term" value="F:protein-folding chaperone binding"/>
    <property type="evidence" value="ECO:0007669"/>
    <property type="project" value="InterPro"/>
</dbReference>
<evidence type="ECO:0000256" key="6">
    <source>
        <dbReference type="ARBA" id="ARBA00030734"/>
    </source>
</evidence>
<evidence type="ECO:0000313" key="10">
    <source>
        <dbReference type="Proteomes" id="UP000249005"/>
    </source>
</evidence>
<dbReference type="InterPro" id="IPR004640">
    <property type="entry name" value="HscB"/>
</dbReference>
<comment type="function">
    <text evidence="4 7">Co-chaperone involved in the maturation of iron-sulfur cluster-containing proteins. Seems to help targeting proteins to be folded toward HscA.</text>
</comment>
<dbReference type="AlphaFoldDB" id="A0A2X4UCR1"/>
<dbReference type="NCBIfam" id="NF003449">
    <property type="entry name" value="PRK05014.1"/>
    <property type="match status" value="1"/>
</dbReference>
<comment type="similarity">
    <text evidence="1 7">Belongs to the HscB family.</text>
</comment>
<sequence length="172" mass="20144">MDYFTLFNLPVHFDVDTQSLSSRYQELQRQYHPDRFASASDSERLASISQAATVNDAYQTLKDPLRRAEYLLLLNGIDVKSEQQTMHDTAFLMEQLELREELDDIERRTDAESALSGFRQRVKEMGRVRSEQLRQELDAQSWPAAADSARKLRFLDRLLQQVEQLEEKLFDI</sequence>
<evidence type="ECO:0000313" key="9">
    <source>
        <dbReference type="EMBL" id="SQI36651.1"/>
    </source>
</evidence>
<dbReference type="InterPro" id="IPR009073">
    <property type="entry name" value="HscB_oligo_C"/>
</dbReference>